<dbReference type="InterPro" id="IPR040608">
    <property type="entry name" value="Snf8/Vps36"/>
</dbReference>
<accession>A0AAV7YVE4</accession>
<feature type="compositionally biased region" description="Low complexity" evidence="2">
    <location>
        <begin position="120"/>
        <end position="143"/>
    </location>
</feature>
<dbReference type="Gene3D" id="6.10.140.260">
    <property type="match status" value="1"/>
</dbReference>
<dbReference type="GO" id="GO:0031902">
    <property type="term" value="C:late endosome membrane"/>
    <property type="evidence" value="ECO:0007669"/>
    <property type="project" value="UniProtKB-UniRule"/>
</dbReference>
<comment type="subcellular location">
    <subcellularLocation>
        <location evidence="1">Cytoplasm</location>
    </subcellularLocation>
    <subcellularLocation>
        <location evidence="1">Endosome</location>
    </subcellularLocation>
</comment>
<keyword evidence="1" id="KW-0967">Endosome</keyword>
<organism evidence="3 4">
    <name type="scientific">Anaeramoeba flamelloides</name>
    <dbReference type="NCBI Taxonomy" id="1746091"/>
    <lineage>
        <taxon>Eukaryota</taxon>
        <taxon>Metamonada</taxon>
        <taxon>Anaeramoebidae</taxon>
        <taxon>Anaeramoeba</taxon>
    </lineage>
</organism>
<sequence length="476" mass="55903">MIADIILTSHRIIFLINNSSNENHFISHQQIVKYEHIEQIIRRNYYVTLDLRSKEFSGTQSNQENENKSIGLGSWIGRNKTKNNLQIICSFPQRQEAKNFYSFLQETHLKGVWKTIINHNENNNNNNNNNENRNNQNSNIDNNNNEDKANHNNLKIENQFSKRVGIGGLINRENFRQKENKKIINNSFSDLETLINSAKQMIKIAETLKFQLINEKKQFQSEKETKENEHFVTELRHMLASMGEINHVTKQSGEGQLFFTRLAKQTAELLTPTVNRIGTLTVMDAYCFINRARGVDLLTPNDFIIACEQLEKIKADIHLYKFSSGVMVLRKNTENDEKIANRIKEIIIKNGPLTIFEGSQILKVPVCLAKEYFLLAEKKMFLCRDESLELRFYYNFFLYPKIVEKSKTKNTPIQKKTKKKKKKKKNLNKKTFHTENFKVPNDEERQQRKRKQSQDLDNVLKKTRNLKKKEKMINID</sequence>
<dbReference type="Proteomes" id="UP001146793">
    <property type="component" value="Unassembled WGS sequence"/>
</dbReference>
<comment type="caution">
    <text evidence="3">The sequence shown here is derived from an EMBL/GenBank/DDBJ whole genome shotgun (WGS) entry which is preliminary data.</text>
</comment>
<dbReference type="AlphaFoldDB" id="A0AAV7YVE4"/>
<feature type="region of interest" description="Disordered" evidence="2">
    <location>
        <begin position="120"/>
        <end position="150"/>
    </location>
</feature>
<dbReference type="Pfam" id="PF04157">
    <property type="entry name" value="EAP30"/>
    <property type="match status" value="1"/>
</dbReference>
<dbReference type="Gene3D" id="2.30.29.30">
    <property type="entry name" value="Pleckstrin-homology domain (PH domain)/Phosphotyrosine-binding domain (PTB)"/>
    <property type="match status" value="1"/>
</dbReference>
<evidence type="ECO:0000256" key="1">
    <source>
        <dbReference type="RuleBase" id="RU367095"/>
    </source>
</evidence>
<feature type="region of interest" description="Disordered" evidence="2">
    <location>
        <begin position="410"/>
        <end position="463"/>
    </location>
</feature>
<dbReference type="GO" id="GO:0043328">
    <property type="term" value="P:protein transport to vacuole involved in ubiquitin-dependent protein catabolic process via the multivesicular body sorting pathway"/>
    <property type="evidence" value="ECO:0007669"/>
    <property type="project" value="UniProtKB-UniRule"/>
</dbReference>
<evidence type="ECO:0000313" key="4">
    <source>
        <dbReference type="Proteomes" id="UP001146793"/>
    </source>
</evidence>
<dbReference type="SUPFAM" id="SSF46785">
    <property type="entry name" value="Winged helix' DNA-binding domain"/>
    <property type="match status" value="1"/>
</dbReference>
<feature type="compositionally biased region" description="Basic and acidic residues" evidence="2">
    <location>
        <begin position="432"/>
        <end position="460"/>
    </location>
</feature>
<dbReference type="InterPro" id="IPR036388">
    <property type="entry name" value="WH-like_DNA-bd_sf"/>
</dbReference>
<gene>
    <name evidence="3" type="ORF">M0812_20776</name>
</gene>
<protein>
    <recommendedName>
        <fullName evidence="1">Vacuolar protein-sorting-associated protein 36</fullName>
    </recommendedName>
    <alternativeName>
        <fullName evidence="1">ESCRT-II complex subunit VPS36</fullName>
    </alternativeName>
</protein>
<dbReference type="InterPro" id="IPR037855">
    <property type="entry name" value="Vps36"/>
</dbReference>
<dbReference type="InterPro" id="IPR011993">
    <property type="entry name" value="PH-like_dom_sf"/>
</dbReference>
<dbReference type="EMBL" id="JANTQA010000047">
    <property type="protein sequence ID" value="KAJ3431852.1"/>
    <property type="molecule type" value="Genomic_DNA"/>
</dbReference>
<keyword evidence="1" id="KW-0653">Protein transport</keyword>
<dbReference type="GO" id="GO:0032266">
    <property type="term" value="F:phosphatidylinositol-3-phosphate binding"/>
    <property type="evidence" value="ECO:0007669"/>
    <property type="project" value="UniProtKB-UniRule"/>
</dbReference>
<comment type="similarity">
    <text evidence="1">Belongs to the VPS36 family.</text>
</comment>
<dbReference type="GO" id="GO:0043130">
    <property type="term" value="F:ubiquitin binding"/>
    <property type="evidence" value="ECO:0007669"/>
    <property type="project" value="UniProtKB-UniRule"/>
</dbReference>
<name>A0AAV7YVE4_9EUKA</name>
<dbReference type="PANTHER" id="PTHR13128:SF12">
    <property type="entry name" value="VACUOLAR PROTEIN-SORTING-ASSOCIATED PROTEIN 36"/>
    <property type="match status" value="1"/>
</dbReference>
<keyword evidence="1" id="KW-0963">Cytoplasm</keyword>
<evidence type="ECO:0000256" key="2">
    <source>
        <dbReference type="SAM" id="MobiDB-lite"/>
    </source>
</evidence>
<dbReference type="SUPFAM" id="SSF50729">
    <property type="entry name" value="PH domain-like"/>
    <property type="match status" value="1"/>
</dbReference>
<proteinExistence type="inferred from homology"/>
<feature type="compositionally biased region" description="Basic residues" evidence="2">
    <location>
        <begin position="415"/>
        <end position="431"/>
    </location>
</feature>
<evidence type="ECO:0000313" key="3">
    <source>
        <dbReference type="EMBL" id="KAJ3431852.1"/>
    </source>
</evidence>
<comment type="function">
    <text evidence="1">Component of the ESCRT-II complex (endosomal sorting complex required for transport II), which is required for multivesicular body (MVB) formation and sorting of endosomal cargo proteins into MVBs.</text>
</comment>
<dbReference type="Gene3D" id="1.10.10.10">
    <property type="entry name" value="Winged helix-like DNA-binding domain superfamily/Winged helix DNA-binding domain"/>
    <property type="match status" value="2"/>
</dbReference>
<reference evidence="3" key="1">
    <citation type="submission" date="2022-08" db="EMBL/GenBank/DDBJ databases">
        <title>Novel sulphate-reducing endosymbionts in the free-living metamonad Anaeramoeba.</title>
        <authorList>
            <person name="Jerlstrom-Hultqvist J."/>
            <person name="Cepicka I."/>
            <person name="Gallot-Lavallee L."/>
            <person name="Salas-Leiva D."/>
            <person name="Curtis B.A."/>
            <person name="Zahonova K."/>
            <person name="Pipaliya S."/>
            <person name="Dacks J."/>
            <person name="Roger A.J."/>
        </authorList>
    </citation>
    <scope>NUCLEOTIDE SEQUENCE</scope>
    <source>
        <strain evidence="3">Busselton2</strain>
    </source>
</reference>
<comment type="subunit">
    <text evidence="1">Component of the endosomal sorting complex required for transport II (ESCRT-II).</text>
</comment>
<dbReference type="InterPro" id="IPR036390">
    <property type="entry name" value="WH_DNA-bd_sf"/>
</dbReference>
<keyword evidence="1" id="KW-0813">Transport</keyword>
<dbReference type="GO" id="GO:0000814">
    <property type="term" value="C:ESCRT II complex"/>
    <property type="evidence" value="ECO:0007669"/>
    <property type="project" value="UniProtKB-UniRule"/>
</dbReference>
<dbReference type="PANTHER" id="PTHR13128">
    <property type="entry name" value="VACUOLAR PROTEIN-SORTING-ASSOCIATED PROTEIN 36"/>
    <property type="match status" value="1"/>
</dbReference>